<keyword evidence="2" id="KW-0040">ANK repeat</keyword>
<dbReference type="SUPFAM" id="SSF48403">
    <property type="entry name" value="Ankyrin repeat"/>
    <property type="match status" value="1"/>
</dbReference>
<dbReference type="OrthoDB" id="194358at2759"/>
<dbReference type="Gene3D" id="1.25.40.20">
    <property type="entry name" value="Ankyrin repeat-containing domain"/>
    <property type="match status" value="2"/>
</dbReference>
<feature type="region of interest" description="Disordered" evidence="3">
    <location>
        <begin position="658"/>
        <end position="780"/>
    </location>
</feature>
<proteinExistence type="inferred from homology"/>
<evidence type="ECO:0000259" key="5">
    <source>
        <dbReference type="Pfam" id="PF00656"/>
    </source>
</evidence>
<evidence type="ECO:0000256" key="3">
    <source>
        <dbReference type="SAM" id="MobiDB-lite"/>
    </source>
</evidence>
<accession>A0A8H6Y0G6</accession>
<dbReference type="PROSITE" id="PS50088">
    <property type="entry name" value="ANK_REPEAT"/>
    <property type="match status" value="2"/>
</dbReference>
<feature type="repeat" description="ANK" evidence="2">
    <location>
        <begin position="473"/>
        <end position="501"/>
    </location>
</feature>
<organism evidence="6 7">
    <name type="scientific">Mycena sanguinolenta</name>
    <dbReference type="NCBI Taxonomy" id="230812"/>
    <lineage>
        <taxon>Eukaryota</taxon>
        <taxon>Fungi</taxon>
        <taxon>Dikarya</taxon>
        <taxon>Basidiomycota</taxon>
        <taxon>Agaricomycotina</taxon>
        <taxon>Agaricomycetes</taxon>
        <taxon>Agaricomycetidae</taxon>
        <taxon>Agaricales</taxon>
        <taxon>Marasmiineae</taxon>
        <taxon>Mycenaceae</taxon>
        <taxon>Mycena</taxon>
    </lineage>
</organism>
<evidence type="ECO:0000313" key="6">
    <source>
        <dbReference type="EMBL" id="KAF7351753.1"/>
    </source>
</evidence>
<dbReference type="Pfam" id="PF00656">
    <property type="entry name" value="Peptidase_C14"/>
    <property type="match status" value="1"/>
</dbReference>
<evidence type="ECO:0000256" key="4">
    <source>
        <dbReference type="SAM" id="Phobius"/>
    </source>
</evidence>
<dbReference type="Pfam" id="PF12796">
    <property type="entry name" value="Ank_2"/>
    <property type="match status" value="1"/>
</dbReference>
<dbReference type="PANTHER" id="PTHR48104:SF30">
    <property type="entry name" value="METACASPASE-1"/>
    <property type="match status" value="1"/>
</dbReference>
<keyword evidence="7" id="KW-1185">Reference proteome</keyword>
<gene>
    <name evidence="6" type="ORF">MSAN_01608600</name>
</gene>
<comment type="similarity">
    <text evidence="1">Belongs to the peptidase C14B family.</text>
</comment>
<comment type="caution">
    <text evidence="6">The sequence shown here is derived from an EMBL/GenBank/DDBJ whole genome shotgun (WGS) entry which is preliminary data.</text>
</comment>
<evidence type="ECO:0000256" key="2">
    <source>
        <dbReference type="PROSITE-ProRule" id="PRU00023"/>
    </source>
</evidence>
<feature type="compositionally biased region" description="Low complexity" evidence="3">
    <location>
        <begin position="734"/>
        <end position="747"/>
    </location>
</feature>
<dbReference type="InterPro" id="IPR050452">
    <property type="entry name" value="Metacaspase"/>
</dbReference>
<keyword evidence="4" id="KW-0472">Membrane</keyword>
<feature type="transmembrane region" description="Helical" evidence="4">
    <location>
        <begin position="820"/>
        <end position="839"/>
    </location>
</feature>
<dbReference type="Proteomes" id="UP000623467">
    <property type="component" value="Unassembled WGS sequence"/>
</dbReference>
<dbReference type="SMART" id="SM00248">
    <property type="entry name" value="ANK"/>
    <property type="match status" value="4"/>
</dbReference>
<evidence type="ECO:0000256" key="1">
    <source>
        <dbReference type="ARBA" id="ARBA00009005"/>
    </source>
</evidence>
<dbReference type="AlphaFoldDB" id="A0A8H6Y0G6"/>
<feature type="domain" description="Peptidase C14 caspase" evidence="5">
    <location>
        <begin position="20"/>
        <end position="170"/>
    </location>
</feature>
<evidence type="ECO:0000313" key="7">
    <source>
        <dbReference type="Proteomes" id="UP000623467"/>
    </source>
</evidence>
<protein>
    <submittedName>
        <fullName evidence="6">Metacaspase type II</fullName>
    </submittedName>
</protein>
<dbReference type="InterPro" id="IPR036770">
    <property type="entry name" value="Ankyrin_rpt-contain_sf"/>
</dbReference>
<dbReference type="InterPro" id="IPR011600">
    <property type="entry name" value="Pept_C14_caspase"/>
</dbReference>
<dbReference type="GO" id="GO:0004197">
    <property type="term" value="F:cysteine-type endopeptidase activity"/>
    <property type="evidence" value="ECO:0007669"/>
    <property type="project" value="InterPro"/>
</dbReference>
<dbReference type="PROSITE" id="PS50297">
    <property type="entry name" value="ANK_REP_REGION"/>
    <property type="match status" value="1"/>
</dbReference>
<sequence>MAERDESMENQPRPSVRPKHKALLIGISESAAQSLHKDHPEWRTARRDVKLFVKLVRNLLIDYYSYRDEDITVLLDDGISADTQPTRANIMNAIKNLVEDAKEGDHFCFYYSGLSTQIEIRSNSEEDGMDDCLIPMDGMDYRILSFELDSVLISPLPVGSHLVAILDTIGAGHARSFLDLQHYRCNRVYVPWISRQPQPKNQSIDLQQVVKSIDSENRHHELAGPRRRRSEPAYPSGYLGAPVESESEFETSSTSGSRVRWLLDEDTIVRSESPVGIFLCSGWCREADTAAEAVEGADVVSFSFFSGSSLEEYKRMTPFLVNSLRRNPKQSFKELLLSINHQGYALSGRAEFENLVFSSSRPLDMERSVQSLFGRGSTGVVGIDTEAGEDISALQAASMDGDLETVRLLLEYGDNNEAGDEYGRALRAASMNGHTDIVALLLEESGAKVGASGEELTGAAQDVNKSAGMLGRALQVAALAGNVEIVRILLEFGASIDSAGAQYVNVLKATLRNGYTDAARLLLDHGASTLQESLKYCPIAIFDPYTGRLRDTHLKSCRSWGTFRDRLIEEGVQPMQYIQNDEFVVRAERPAINLVSQEDWMGWMSLLCSASTARPVPWVTLCIIRPETEPCCDNPIENIASSKCESCGMAIVNPPAKQGFPAPTSQHISPTIPASFLLPNPQPQAAVTKSGELSATQNTPASAPLTSMPSPAPPSTQSFTPPSEPVAAVPSHSTTAAARTTAFELTAKNSVMRRRNRRISTSTRAQAPSVEPDDQHRTTPIVNAQEPTPWIKIIALEVLRRSLGILARFLERSTKRLVRIIGHCFIGLYCFVIAPPFLIHKGLEWDRARLENRLAIFQWTMAGNLSLAGPTQRSRNAANPGCAVDPIQVKTRKKREALELRYQMSYGSLVPDREHAESINIMEIGDGERFDGAWNGGEERSGGEGFALEAFEACAEGEDVWIGELAWGKEGA</sequence>
<keyword evidence="4" id="KW-0812">Transmembrane</keyword>
<name>A0A8H6Y0G6_9AGAR</name>
<dbReference type="InterPro" id="IPR002110">
    <property type="entry name" value="Ankyrin_rpt"/>
</dbReference>
<keyword evidence="4" id="KW-1133">Transmembrane helix</keyword>
<dbReference type="Pfam" id="PF00023">
    <property type="entry name" value="Ank"/>
    <property type="match status" value="1"/>
</dbReference>
<feature type="compositionally biased region" description="Polar residues" evidence="3">
    <location>
        <begin position="683"/>
        <end position="721"/>
    </location>
</feature>
<dbReference type="EMBL" id="JACAZH010000013">
    <property type="protein sequence ID" value="KAF7351753.1"/>
    <property type="molecule type" value="Genomic_DNA"/>
</dbReference>
<dbReference type="PANTHER" id="PTHR48104">
    <property type="entry name" value="METACASPASE-4"/>
    <property type="match status" value="1"/>
</dbReference>
<dbReference type="Gene3D" id="3.40.50.12660">
    <property type="match status" value="1"/>
</dbReference>
<dbReference type="GO" id="GO:0006508">
    <property type="term" value="P:proteolysis"/>
    <property type="evidence" value="ECO:0007669"/>
    <property type="project" value="InterPro"/>
</dbReference>
<feature type="repeat" description="ANK" evidence="2">
    <location>
        <begin position="389"/>
        <end position="421"/>
    </location>
</feature>
<reference evidence="6" key="1">
    <citation type="submission" date="2020-05" db="EMBL/GenBank/DDBJ databases">
        <title>Mycena genomes resolve the evolution of fungal bioluminescence.</title>
        <authorList>
            <person name="Tsai I.J."/>
        </authorList>
    </citation>
    <scope>NUCLEOTIDE SEQUENCE</scope>
    <source>
        <strain evidence="6">160909Yilan</strain>
    </source>
</reference>
<feature type="region of interest" description="Disordered" evidence="3">
    <location>
        <begin position="217"/>
        <end position="251"/>
    </location>
</feature>
<dbReference type="GO" id="GO:0005737">
    <property type="term" value="C:cytoplasm"/>
    <property type="evidence" value="ECO:0007669"/>
    <property type="project" value="TreeGrafter"/>
</dbReference>